<dbReference type="RefSeq" id="WP_052135096.1">
    <property type="nucleotide sequence ID" value="NZ_CP009962.1"/>
</dbReference>
<keyword evidence="1" id="KW-0812">Transmembrane</keyword>
<feature type="transmembrane region" description="Helical" evidence="1">
    <location>
        <begin position="371"/>
        <end position="392"/>
    </location>
</feature>
<keyword evidence="6" id="KW-1185">Reference proteome</keyword>
<dbReference type="AlphaFoldDB" id="A0A0A1FCI4"/>
<dbReference type="PANTHER" id="PTHR36153:SF1">
    <property type="entry name" value="TYPE VI SECRETION SYSTEM COMPONENT TSSM1"/>
    <property type="match status" value="1"/>
</dbReference>
<evidence type="ECO:0000259" key="3">
    <source>
        <dbReference type="Pfam" id="PF06761"/>
    </source>
</evidence>
<proteinExistence type="predicted"/>
<feature type="transmembrane region" description="Helical" evidence="1">
    <location>
        <begin position="43"/>
        <end position="67"/>
    </location>
</feature>
<evidence type="ECO:0000313" key="5">
    <source>
        <dbReference type="EMBL" id="AIY41490.1"/>
    </source>
</evidence>
<dbReference type="Pfam" id="PF06744">
    <property type="entry name" value="IcmF_C"/>
    <property type="match status" value="1"/>
</dbReference>
<keyword evidence="1" id="KW-1133">Transmembrane helix</keyword>
<name>A0A0A1FCI4_9BURK</name>
<keyword evidence="1" id="KW-0472">Membrane</keyword>
<sequence>MKNLFAKISGHMLLVATLTIIGLIAAYYWGAKYDPVTWHRMTLVLLICSVLTWFGPLTRAAIGWLSSHAPGRQQFKRDPAARASTDKVELTDPLSQRIQDLKDYLKEQHGWRWRYCDRWLLLCGDNSAIDLLAPTLRHTGWAITPDAVLLYSGKAADEDDKGAVPDVAWLKQIARLRPRRPVDAMVVVISSGKGALTADKDMLARKLYIQSSALGWAAPTYLLNATELEHAQPHALEEIGCTWSVRGGDLRPLDNGLGILSNRLAERGVDRLAQQLSQPGLAQLSRRIAAQRTALLDLVAYISNSRKRKNAVHGLLFAPLFDAQQTVAASEVTSGSTYGLSSPWLLINWKAIASHSRLIGGRRVGFSPSVVAAWCVMALLGLWCAGSMIAAASNRSTIANAEETADRLQKVQKPIAAALDLDELQKQIDTLEIRKQEGAPWYSRFGLNHDDSLLAALWPHYQAASNRILTDPLRRQLEANLLQRNGMSDRELASGGEAQVKAAYGDLKTYLMLAEPKHTEAAFLIPHWQDSGQPAMPSQSQMTQGGWRDLSQRLISFHANHLAAHKEWAITPDAALVGSARQSLIAVIGLQNSTDVLYQSILDENSSKYPPVSLQTLLGGTSSRGLFSTDATIPGIYTRAAWDERISKAIDDADQQRNVDHDWVLSESAGGSQPQATGRELKTELRNRYFSDYARAWQTFLNSVQWQSDSSLSGTIDQLTLLADAQRSPLSALFKAISYQAGAGTLSKSLSDNLVNRAQQLVKGVDADPSKAIVAAPDESPLADAFGPLLRLGNSGGAAANGAAGQSADMSLARYLERVTAVRLKLQQIMMSSDPDAVSRITAQAILQGKTSDIADSRDYASRVGASLGEQWSGFGSAVFERPLEQTWGVVLRPAAASLNDTWRSAIVTAWNSSFGGRYPFADSDNDASLPEMARFLRSDGGLIPQFVATQLAGMLERQGDQWVPTQGSGNTLTLDPNFIDGLNRLTRISNRLFPQADAKVRFELKPVGTGGVTDMVLKSGSQSLHYFNQREEWQPMIWPSDALTGDSRIEWRTEQSGLRSELGADGRFGLIRLLGKAQVTQIDNAQYLLTWKADGSSGVPLRMLLRSEAGAGPLDMLSLRHFVLPTQVFVSGKASAAATKQMANAASAPASAVGNKKASRFTE</sequence>
<reference evidence="6" key="1">
    <citation type="journal article" date="2014" name="Soil Biol. Biochem.">
        <title>Structure and function of bacterial communities in ageing soils: Insights from the Mendocino ecological staircase.</title>
        <authorList>
            <person name="Uroz S."/>
            <person name="Tech J.J."/>
            <person name="Sawaya N.A."/>
            <person name="Frey-Klett P."/>
            <person name="Leveau J.H.J."/>
        </authorList>
    </citation>
    <scope>NUCLEOTIDE SEQUENCE [LARGE SCALE GENOMIC DNA]</scope>
    <source>
        <strain evidence="6">Cal35</strain>
    </source>
</reference>
<dbReference type="InterPro" id="IPR009612">
    <property type="entry name" value="IcmF-rel"/>
</dbReference>
<evidence type="ECO:0000259" key="2">
    <source>
        <dbReference type="Pfam" id="PF06744"/>
    </source>
</evidence>
<dbReference type="Proteomes" id="UP000030302">
    <property type="component" value="Chromosome"/>
</dbReference>
<accession>A0A0A1FCI4</accession>
<dbReference type="Pfam" id="PF06761">
    <property type="entry name" value="IcmF-related"/>
    <property type="match status" value="1"/>
</dbReference>
<dbReference type="InterPro" id="IPR010623">
    <property type="entry name" value="IcmF_C"/>
</dbReference>
<feature type="domain" description="Type VI secretion system component TssM1 helical" evidence="4">
    <location>
        <begin position="894"/>
        <end position="999"/>
    </location>
</feature>
<dbReference type="HOGENOM" id="CLU_003353_0_0_4"/>
<gene>
    <name evidence="5" type="ORF">LT85_2332</name>
</gene>
<organism evidence="5 6">
    <name type="scientific">Collimonas arenae</name>
    <dbReference type="NCBI Taxonomy" id="279058"/>
    <lineage>
        <taxon>Bacteria</taxon>
        <taxon>Pseudomonadati</taxon>
        <taxon>Pseudomonadota</taxon>
        <taxon>Betaproteobacteria</taxon>
        <taxon>Burkholderiales</taxon>
        <taxon>Oxalobacteraceae</taxon>
        <taxon>Collimonas</taxon>
    </lineage>
</organism>
<dbReference type="KEGG" id="care:LT85_2332"/>
<dbReference type="InterPro" id="IPR048677">
    <property type="entry name" value="TssM1_hel"/>
</dbReference>
<dbReference type="EMBL" id="CP009962">
    <property type="protein sequence ID" value="AIY41490.1"/>
    <property type="molecule type" value="Genomic_DNA"/>
</dbReference>
<dbReference type="STRING" id="279058.LT85_2332"/>
<protein>
    <submittedName>
        <fullName evidence="5">IcmF-related protein</fullName>
    </submittedName>
</protein>
<dbReference type="InterPro" id="IPR053156">
    <property type="entry name" value="T6SS_TssM-like"/>
</dbReference>
<feature type="domain" description="IcmF-related" evidence="3">
    <location>
        <begin position="421"/>
        <end position="740"/>
    </location>
</feature>
<evidence type="ECO:0000256" key="1">
    <source>
        <dbReference type="SAM" id="Phobius"/>
    </source>
</evidence>
<dbReference type="Pfam" id="PF21070">
    <property type="entry name" value="IcmF_helical"/>
    <property type="match status" value="1"/>
</dbReference>
<dbReference type="PANTHER" id="PTHR36153">
    <property type="entry name" value="INNER MEMBRANE PROTEIN-RELATED"/>
    <property type="match status" value="1"/>
</dbReference>
<evidence type="ECO:0000313" key="6">
    <source>
        <dbReference type="Proteomes" id="UP000030302"/>
    </source>
</evidence>
<feature type="domain" description="Type VI secretion system IcmF C-terminal" evidence="2">
    <location>
        <begin position="1003"/>
        <end position="1098"/>
    </location>
</feature>
<feature type="transmembrane region" description="Helical" evidence="1">
    <location>
        <begin position="12"/>
        <end position="31"/>
    </location>
</feature>
<dbReference type="OrthoDB" id="9758229at2"/>
<evidence type="ECO:0000259" key="4">
    <source>
        <dbReference type="Pfam" id="PF21070"/>
    </source>
</evidence>